<keyword evidence="3" id="KW-1185">Reference proteome</keyword>
<dbReference type="OrthoDB" id="2430997at2759"/>
<dbReference type="Proteomes" id="UP000681722">
    <property type="component" value="Unassembled WGS sequence"/>
</dbReference>
<evidence type="ECO:0000313" key="3">
    <source>
        <dbReference type="Proteomes" id="UP000663829"/>
    </source>
</evidence>
<dbReference type="AlphaFoldDB" id="A0A814Y9L1"/>
<evidence type="ECO:0000313" key="1">
    <source>
        <dbReference type="EMBL" id="CAF1226773.1"/>
    </source>
</evidence>
<organism evidence="1 3">
    <name type="scientific">Didymodactylos carnosus</name>
    <dbReference type="NCBI Taxonomy" id="1234261"/>
    <lineage>
        <taxon>Eukaryota</taxon>
        <taxon>Metazoa</taxon>
        <taxon>Spiralia</taxon>
        <taxon>Gnathifera</taxon>
        <taxon>Rotifera</taxon>
        <taxon>Eurotatoria</taxon>
        <taxon>Bdelloidea</taxon>
        <taxon>Philodinida</taxon>
        <taxon>Philodinidae</taxon>
        <taxon>Didymodactylos</taxon>
    </lineage>
</organism>
<dbReference type="EMBL" id="CAJOBC010009512">
    <property type="protein sequence ID" value="CAF3989709.1"/>
    <property type="molecule type" value="Genomic_DNA"/>
</dbReference>
<evidence type="ECO:0000313" key="2">
    <source>
        <dbReference type="EMBL" id="CAF3989709.1"/>
    </source>
</evidence>
<comment type="caution">
    <text evidence="1">The sequence shown here is derived from an EMBL/GenBank/DDBJ whole genome shotgun (WGS) entry which is preliminary data.</text>
</comment>
<name>A0A814Y9L1_9BILA</name>
<reference evidence="1" key="1">
    <citation type="submission" date="2021-02" db="EMBL/GenBank/DDBJ databases">
        <authorList>
            <person name="Nowell W R."/>
        </authorList>
    </citation>
    <scope>NUCLEOTIDE SEQUENCE</scope>
</reference>
<proteinExistence type="predicted"/>
<dbReference type="EMBL" id="CAJNOQ010009508">
    <property type="protein sequence ID" value="CAF1226773.1"/>
    <property type="molecule type" value="Genomic_DNA"/>
</dbReference>
<gene>
    <name evidence="1" type="ORF">GPM918_LOCUS24968</name>
    <name evidence="2" type="ORF">SRO942_LOCUS24972</name>
</gene>
<dbReference type="Proteomes" id="UP000663829">
    <property type="component" value="Unassembled WGS sequence"/>
</dbReference>
<accession>A0A814Y9L1</accession>
<sequence length="106" mass="11734">MSGVRNDLRRKLRHPTLNSKLNEVSSLREITLIEDAKLLVRGAVSGVTCDCKTKCGTKHCPCRKVGVGKSKFRVRLKEFLHGQALVGHVDSQLQVEAPKLAYSLHA</sequence>
<protein>
    <submittedName>
        <fullName evidence="1">Uncharacterized protein</fullName>
    </submittedName>
</protein>